<reference evidence="2" key="1">
    <citation type="submission" date="2016-11" db="UniProtKB">
        <authorList>
            <consortium name="WormBaseParasite"/>
        </authorList>
    </citation>
    <scope>IDENTIFICATION</scope>
</reference>
<name>A0A1I7ZR80_9BILA</name>
<protein>
    <submittedName>
        <fullName evidence="2">Uncharacterized protein</fullName>
    </submittedName>
</protein>
<dbReference type="AlphaFoldDB" id="A0A1I7ZR80"/>
<sequence>MKKVLFEGQKRRFDYLENVLLHAHEQFLDNYEGVNGANASLTCRPHTLRQSVTTRIPYDIWTHPML</sequence>
<keyword evidence="1" id="KW-1185">Reference proteome</keyword>
<dbReference type="Proteomes" id="UP000095287">
    <property type="component" value="Unplaced"/>
</dbReference>
<proteinExistence type="predicted"/>
<evidence type="ECO:0000313" key="2">
    <source>
        <dbReference type="WBParaSite" id="L893_g29007.t1"/>
    </source>
</evidence>
<dbReference type="WBParaSite" id="L893_g29007.t1">
    <property type="protein sequence ID" value="L893_g29007.t1"/>
    <property type="gene ID" value="L893_g29007"/>
</dbReference>
<organism evidence="1 2">
    <name type="scientific">Steinernema glaseri</name>
    <dbReference type="NCBI Taxonomy" id="37863"/>
    <lineage>
        <taxon>Eukaryota</taxon>
        <taxon>Metazoa</taxon>
        <taxon>Ecdysozoa</taxon>
        <taxon>Nematoda</taxon>
        <taxon>Chromadorea</taxon>
        <taxon>Rhabditida</taxon>
        <taxon>Tylenchina</taxon>
        <taxon>Panagrolaimomorpha</taxon>
        <taxon>Strongyloidoidea</taxon>
        <taxon>Steinernematidae</taxon>
        <taxon>Steinernema</taxon>
    </lineage>
</organism>
<accession>A0A1I7ZR80</accession>
<evidence type="ECO:0000313" key="1">
    <source>
        <dbReference type="Proteomes" id="UP000095287"/>
    </source>
</evidence>